<dbReference type="Proteomes" id="UP000515514">
    <property type="component" value="Chromosome"/>
</dbReference>
<dbReference type="RefSeq" id="WP_186992048.1">
    <property type="nucleotide sequence ID" value="NZ_CP052909.1"/>
</dbReference>
<feature type="transmembrane region" description="Helical" evidence="1">
    <location>
        <begin position="12"/>
        <end position="34"/>
    </location>
</feature>
<dbReference type="KEGG" id="alti:ALE3EI_1256"/>
<proteinExistence type="predicted"/>
<keyword evidence="1" id="KW-0472">Membrane</keyword>
<dbReference type="PANTHER" id="PTHR28008:SF1">
    <property type="entry name" value="DOMAIN PROTEIN, PUTATIVE (AFU_ORTHOLOGUE AFUA_3G10980)-RELATED"/>
    <property type="match status" value="1"/>
</dbReference>
<accession>A0A7G8PU05</accession>
<feature type="domain" description="VanZ-like" evidence="2">
    <location>
        <begin position="44"/>
        <end position="124"/>
    </location>
</feature>
<dbReference type="NCBIfam" id="NF037970">
    <property type="entry name" value="vanZ_1"/>
    <property type="match status" value="1"/>
</dbReference>
<feature type="transmembrane region" description="Helical" evidence="1">
    <location>
        <begin position="106"/>
        <end position="124"/>
    </location>
</feature>
<feature type="transmembrane region" description="Helical" evidence="1">
    <location>
        <begin position="76"/>
        <end position="94"/>
    </location>
</feature>
<dbReference type="Pfam" id="PF04892">
    <property type="entry name" value="VanZ"/>
    <property type="match status" value="1"/>
</dbReference>
<dbReference type="PANTHER" id="PTHR28008">
    <property type="entry name" value="DOMAIN PROTEIN, PUTATIVE (AFU_ORTHOLOGUE AFUA_3G10980)-RELATED"/>
    <property type="match status" value="1"/>
</dbReference>
<evidence type="ECO:0000313" key="4">
    <source>
        <dbReference type="Proteomes" id="UP000515514"/>
    </source>
</evidence>
<keyword evidence="1" id="KW-0812">Transmembrane</keyword>
<dbReference type="InterPro" id="IPR006976">
    <property type="entry name" value="VanZ-like"/>
</dbReference>
<protein>
    <submittedName>
        <fullName evidence="3">Integral membrane protein</fullName>
    </submittedName>
</protein>
<reference evidence="3 4" key="1">
    <citation type="submission" date="2020-04" db="EMBL/GenBank/DDBJ databases">
        <title>Genome sequence of Altibacter aquimarinus strain ALE3EI.</title>
        <authorList>
            <person name="Oh H.-M."/>
            <person name="Jang D."/>
        </authorList>
    </citation>
    <scope>NUCLEOTIDE SEQUENCE [LARGE SCALE GENOMIC DNA]</scope>
    <source>
        <strain evidence="3 4">ALE3EI</strain>
    </source>
</reference>
<dbReference type="EMBL" id="CP052909">
    <property type="protein sequence ID" value="QNJ97821.1"/>
    <property type="molecule type" value="Genomic_DNA"/>
</dbReference>
<feature type="transmembrane region" description="Helical" evidence="1">
    <location>
        <begin position="46"/>
        <end position="64"/>
    </location>
</feature>
<keyword evidence="1" id="KW-1133">Transmembrane helix</keyword>
<dbReference type="AlphaFoldDB" id="A0A7G8PU05"/>
<evidence type="ECO:0000259" key="2">
    <source>
        <dbReference type="Pfam" id="PF04892"/>
    </source>
</evidence>
<keyword evidence="4" id="KW-1185">Reference proteome</keyword>
<evidence type="ECO:0000313" key="3">
    <source>
        <dbReference type="EMBL" id="QNJ97821.1"/>
    </source>
</evidence>
<gene>
    <name evidence="3" type="ORF">ALE3EI_1256</name>
</gene>
<organism evidence="3 4">
    <name type="scientific">Constantimarinum furrinae</name>
    <dbReference type="NCBI Taxonomy" id="2562285"/>
    <lineage>
        <taxon>Bacteria</taxon>
        <taxon>Pseudomonadati</taxon>
        <taxon>Bacteroidota</taxon>
        <taxon>Flavobacteriia</taxon>
        <taxon>Flavobacteriales</taxon>
        <taxon>Flavobacteriaceae</taxon>
        <taxon>Altibacter/Constantimarinum group</taxon>
        <taxon>Constantimarinum</taxon>
    </lineage>
</organism>
<evidence type="ECO:0000256" key="1">
    <source>
        <dbReference type="SAM" id="Phobius"/>
    </source>
</evidence>
<name>A0A7G8PU05_9FLAO</name>
<sequence length="134" mass="15248">MTQPTKNLLGPRIFLYTGILYTALISVALLSSTAELPRVETIFLDKIVHIVLHFFLFLIWAIYFSTTKNKVFTGNPVLWSFLCCLLYGIIIELLQQQFTTTRQADILDVAANTIGSILGIVVFLKIKDRIKRKI</sequence>